<name>M3B6Q4_STRM1</name>
<protein>
    <recommendedName>
        <fullName evidence="4">SseB protein N-terminal domain-containing protein</fullName>
    </recommendedName>
</protein>
<dbReference type="eggNOG" id="ENOG502ZEFV">
    <property type="taxonomic scope" value="Bacteria"/>
</dbReference>
<proteinExistence type="predicted"/>
<dbReference type="STRING" id="1223523.H340_04779"/>
<dbReference type="AlphaFoldDB" id="M3B6Q4"/>
<feature type="region of interest" description="Disordered" evidence="1">
    <location>
        <begin position="124"/>
        <end position="146"/>
    </location>
</feature>
<comment type="caution">
    <text evidence="2">The sequence shown here is derived from an EMBL/GenBank/DDBJ whole genome shotgun (WGS) entry which is preliminary data.</text>
</comment>
<dbReference type="Proteomes" id="UP000011740">
    <property type="component" value="Unassembled WGS sequence"/>
</dbReference>
<feature type="compositionally biased region" description="Gly residues" evidence="1">
    <location>
        <begin position="132"/>
        <end position="146"/>
    </location>
</feature>
<evidence type="ECO:0000313" key="2">
    <source>
        <dbReference type="EMBL" id="EMF01688.1"/>
    </source>
</evidence>
<evidence type="ECO:0008006" key="4">
    <source>
        <dbReference type="Google" id="ProtNLM"/>
    </source>
</evidence>
<organism evidence="2 3">
    <name type="scientific">Streptomyces mobaraensis (strain ATCC 29032 / DSM 40847 / JCM 4168 / NBRC 13819 / NCIMB 11159 / IPCR 16-22)</name>
    <dbReference type="NCBI Taxonomy" id="1223523"/>
    <lineage>
        <taxon>Bacteria</taxon>
        <taxon>Bacillati</taxon>
        <taxon>Actinomycetota</taxon>
        <taxon>Actinomycetes</taxon>
        <taxon>Kitasatosporales</taxon>
        <taxon>Streptomycetaceae</taxon>
        <taxon>Streptomyces</taxon>
    </lineage>
</organism>
<gene>
    <name evidence="2" type="ORF">H340_04779</name>
</gene>
<accession>M3B6Q4</accession>
<dbReference type="EMBL" id="AORZ01000008">
    <property type="protein sequence ID" value="EMF01688.1"/>
    <property type="molecule type" value="Genomic_DNA"/>
</dbReference>
<reference evidence="2 3" key="1">
    <citation type="journal article" date="2013" name="Genome Announc.">
        <title>Whole-Genome Shotgun Assembly and Analysis of the Genome of Streptomyces mobaraensis DSM 40847, a Strain for Industrial Production of Microbial Transglutaminase.</title>
        <authorList>
            <person name="Yang H."/>
            <person name="He T."/>
            <person name="Wu W."/>
            <person name="Zhu W."/>
            <person name="Lu B."/>
            <person name="Sun W."/>
        </authorList>
    </citation>
    <scope>NUCLEOTIDE SEQUENCE [LARGE SCALE GENOMIC DNA]</scope>
    <source>
        <strain evidence="2 3">DSM 40847</strain>
    </source>
</reference>
<dbReference type="RefSeq" id="WP_004940083.1">
    <property type="nucleotide sequence ID" value="NZ_AORZ01000008.1"/>
</dbReference>
<sequence length="146" mass="15118">MVGEFRRSVVLVPLTAGGLWTQTFGGVRWIIGFTDEAALARFARVRDSEATRVQDARAGLAGTRPWEYAALRGARLLDEIVPSMGCPAGVAVDIADPDGAMFFPPVKGIVPEAVAVDTRMHVEGKTAPGSDAGPGGRRGAGAEGGG</sequence>
<evidence type="ECO:0000256" key="1">
    <source>
        <dbReference type="SAM" id="MobiDB-lite"/>
    </source>
</evidence>
<dbReference type="PATRIC" id="fig|1223523.3.peg.967"/>
<evidence type="ECO:0000313" key="3">
    <source>
        <dbReference type="Proteomes" id="UP000011740"/>
    </source>
</evidence>